<dbReference type="InterPro" id="IPR050298">
    <property type="entry name" value="Gram-neg_bact_OMP"/>
</dbReference>
<evidence type="ECO:0000256" key="6">
    <source>
        <dbReference type="ARBA" id="ARBA00022729"/>
    </source>
</evidence>
<comment type="subcellular location">
    <subcellularLocation>
        <location evidence="1">Cell outer membrane</location>
        <topology evidence="1">Multi-pass membrane protein</topology>
    </subcellularLocation>
</comment>
<keyword evidence="3" id="KW-0813">Transport</keyword>
<evidence type="ECO:0000256" key="5">
    <source>
        <dbReference type="ARBA" id="ARBA00022692"/>
    </source>
</evidence>
<keyword evidence="6 11" id="KW-0732">Signal</keyword>
<evidence type="ECO:0000256" key="10">
    <source>
        <dbReference type="ARBA" id="ARBA00023237"/>
    </source>
</evidence>
<keyword evidence="10" id="KW-0998">Cell outer membrane</keyword>
<dbReference type="PRINTS" id="PR00184">
    <property type="entry name" value="NEISSPPORIN"/>
</dbReference>
<evidence type="ECO:0000313" key="14">
    <source>
        <dbReference type="Proteomes" id="UP000646911"/>
    </source>
</evidence>
<proteinExistence type="predicted"/>
<gene>
    <name evidence="13" type="ORF">H8L47_24475</name>
</gene>
<dbReference type="Gene3D" id="2.40.160.10">
    <property type="entry name" value="Porin"/>
    <property type="match status" value="1"/>
</dbReference>
<dbReference type="InterPro" id="IPR033900">
    <property type="entry name" value="Gram_neg_porin_domain"/>
</dbReference>
<comment type="caution">
    <text evidence="13">The sequence shown here is derived from an EMBL/GenBank/DDBJ whole genome shotgun (WGS) entry which is preliminary data.</text>
</comment>
<evidence type="ECO:0000256" key="3">
    <source>
        <dbReference type="ARBA" id="ARBA00022448"/>
    </source>
</evidence>
<evidence type="ECO:0000256" key="4">
    <source>
        <dbReference type="ARBA" id="ARBA00022452"/>
    </source>
</evidence>
<keyword evidence="7" id="KW-0406">Ion transport</keyword>
<feature type="chain" id="PRO_5045517937" evidence="11">
    <location>
        <begin position="21"/>
        <end position="378"/>
    </location>
</feature>
<dbReference type="PANTHER" id="PTHR34501:SF9">
    <property type="entry name" value="MAJOR OUTER MEMBRANE PROTEIN P.IA"/>
    <property type="match status" value="1"/>
</dbReference>
<evidence type="ECO:0000256" key="9">
    <source>
        <dbReference type="ARBA" id="ARBA00023136"/>
    </source>
</evidence>
<dbReference type="Pfam" id="PF13609">
    <property type="entry name" value="Porin_4"/>
    <property type="match status" value="1"/>
</dbReference>
<dbReference type="InterPro" id="IPR002299">
    <property type="entry name" value="Porin_Neis"/>
</dbReference>
<dbReference type="CDD" id="cd00342">
    <property type="entry name" value="gram_neg_porins"/>
    <property type="match status" value="1"/>
</dbReference>
<sequence>MKKSILAFAVLSAFAATASAQSSVIIYGIVDAAVVATTNATANGGSKFSMDAGQLLTSRWGIKGSEDLGGGLKANFNLEGTLANDTGTAGAGYGGNVFNQVGSNTSLFDRLSWVGLSGSFGSVTLGRNNILGVDSVGLADPISLAHAGSNPNVMVSALNSGALYGGFGTNQGGSGLRQNNSIKYVSPIMSGFGGALMYGFGEKAGDNTASNYAGVSGFFTDGTNGAALSYAKLKDNTGGASLSGFAGGAKFKVAPTVMLRGTYAHTKVEGKIKIDALPNADGRKLAVIGLGADFSLSDQMTLTTAFYNTKRSGDISGKADQYILLGKYAFSKRTTAYASLTYARAGSVNAQDVSLALGIIGAGNSSATRTAVGVLHAF</sequence>
<comment type="subunit">
    <text evidence="2">Homotrimer.</text>
</comment>
<name>A0ABR6ZG67_9BURK</name>
<evidence type="ECO:0000256" key="2">
    <source>
        <dbReference type="ARBA" id="ARBA00011233"/>
    </source>
</evidence>
<keyword evidence="5" id="KW-0812">Transmembrane</keyword>
<dbReference type="InterPro" id="IPR023614">
    <property type="entry name" value="Porin_dom_sf"/>
</dbReference>
<keyword evidence="8" id="KW-0626">Porin</keyword>
<keyword evidence="9" id="KW-0472">Membrane</keyword>
<keyword evidence="4" id="KW-1134">Transmembrane beta strand</keyword>
<evidence type="ECO:0000259" key="12">
    <source>
        <dbReference type="Pfam" id="PF13609"/>
    </source>
</evidence>
<dbReference type="RefSeq" id="WP_186956304.1">
    <property type="nucleotide sequence ID" value="NZ_JACOFX010000019.1"/>
</dbReference>
<protein>
    <submittedName>
        <fullName evidence="13">Porin</fullName>
    </submittedName>
</protein>
<dbReference type="SUPFAM" id="SSF56935">
    <property type="entry name" value="Porins"/>
    <property type="match status" value="1"/>
</dbReference>
<dbReference type="PANTHER" id="PTHR34501">
    <property type="entry name" value="PROTEIN YDDL-RELATED"/>
    <property type="match status" value="1"/>
</dbReference>
<evidence type="ECO:0000256" key="1">
    <source>
        <dbReference type="ARBA" id="ARBA00004571"/>
    </source>
</evidence>
<evidence type="ECO:0000256" key="7">
    <source>
        <dbReference type="ARBA" id="ARBA00023065"/>
    </source>
</evidence>
<reference evidence="13 14" key="1">
    <citation type="submission" date="2020-08" db="EMBL/GenBank/DDBJ databases">
        <title>Novel species isolated from subtropical streams in China.</title>
        <authorList>
            <person name="Lu H."/>
        </authorList>
    </citation>
    <scope>NUCLEOTIDE SEQUENCE [LARGE SCALE GENOMIC DNA]</scope>
    <source>
        <strain evidence="13 14">NL8W</strain>
    </source>
</reference>
<organism evidence="13 14">
    <name type="scientific">Undibacterium umbellatum</name>
    <dbReference type="NCBI Taxonomy" id="2762300"/>
    <lineage>
        <taxon>Bacteria</taxon>
        <taxon>Pseudomonadati</taxon>
        <taxon>Pseudomonadota</taxon>
        <taxon>Betaproteobacteria</taxon>
        <taxon>Burkholderiales</taxon>
        <taxon>Oxalobacteraceae</taxon>
        <taxon>Undibacterium</taxon>
    </lineage>
</organism>
<feature type="signal peptide" evidence="11">
    <location>
        <begin position="1"/>
        <end position="20"/>
    </location>
</feature>
<evidence type="ECO:0000256" key="11">
    <source>
        <dbReference type="SAM" id="SignalP"/>
    </source>
</evidence>
<feature type="domain" description="Porin" evidence="12">
    <location>
        <begin position="7"/>
        <end position="344"/>
    </location>
</feature>
<accession>A0ABR6ZG67</accession>
<dbReference type="EMBL" id="JACOFX010000019">
    <property type="protein sequence ID" value="MBC3910729.1"/>
    <property type="molecule type" value="Genomic_DNA"/>
</dbReference>
<evidence type="ECO:0000256" key="8">
    <source>
        <dbReference type="ARBA" id="ARBA00023114"/>
    </source>
</evidence>
<dbReference type="Proteomes" id="UP000646911">
    <property type="component" value="Unassembled WGS sequence"/>
</dbReference>
<keyword evidence="14" id="KW-1185">Reference proteome</keyword>
<evidence type="ECO:0000313" key="13">
    <source>
        <dbReference type="EMBL" id="MBC3910729.1"/>
    </source>
</evidence>